<protein>
    <submittedName>
        <fullName evidence="2">Uncharacterized protein</fullName>
    </submittedName>
</protein>
<evidence type="ECO:0000313" key="2">
    <source>
        <dbReference type="EMBL" id="MFD1041808.1"/>
    </source>
</evidence>
<keyword evidence="1" id="KW-0812">Transmembrane</keyword>
<evidence type="ECO:0000313" key="3">
    <source>
        <dbReference type="Proteomes" id="UP001597033"/>
    </source>
</evidence>
<reference evidence="3" key="1">
    <citation type="journal article" date="2019" name="Int. J. Syst. Evol. Microbiol.">
        <title>The Global Catalogue of Microorganisms (GCM) 10K type strain sequencing project: providing services to taxonomists for standard genome sequencing and annotation.</title>
        <authorList>
            <consortium name="The Broad Institute Genomics Platform"/>
            <consortium name="The Broad Institute Genome Sequencing Center for Infectious Disease"/>
            <person name="Wu L."/>
            <person name="Ma J."/>
        </authorList>
    </citation>
    <scope>NUCLEOTIDE SEQUENCE [LARGE SCALE GENOMIC DNA]</scope>
    <source>
        <strain evidence="3">CCUG 55854</strain>
    </source>
</reference>
<dbReference type="Proteomes" id="UP001597033">
    <property type="component" value="Unassembled WGS sequence"/>
</dbReference>
<evidence type="ECO:0000256" key="1">
    <source>
        <dbReference type="SAM" id="Phobius"/>
    </source>
</evidence>
<feature type="transmembrane region" description="Helical" evidence="1">
    <location>
        <begin position="37"/>
        <end position="58"/>
    </location>
</feature>
<comment type="caution">
    <text evidence="2">The sequence shown here is derived from an EMBL/GenBank/DDBJ whole genome shotgun (WGS) entry which is preliminary data.</text>
</comment>
<dbReference type="RefSeq" id="WP_162376555.1">
    <property type="nucleotide sequence ID" value="NZ_JBHTKN010000002.1"/>
</dbReference>
<keyword evidence="1" id="KW-0472">Membrane</keyword>
<dbReference type="EMBL" id="JBHTKN010000002">
    <property type="protein sequence ID" value="MFD1041808.1"/>
    <property type="molecule type" value="Genomic_DNA"/>
</dbReference>
<gene>
    <name evidence="2" type="ORF">ACFQ2N_05525</name>
</gene>
<name>A0ABW3LUH6_9GAMM</name>
<feature type="transmembrane region" description="Helical" evidence="1">
    <location>
        <begin position="64"/>
        <end position="89"/>
    </location>
</feature>
<keyword evidence="1" id="KW-1133">Transmembrane helix</keyword>
<organism evidence="2 3">
    <name type="scientific">Pseudoxanthomonas kaohsiungensis</name>
    <dbReference type="NCBI Taxonomy" id="283923"/>
    <lineage>
        <taxon>Bacteria</taxon>
        <taxon>Pseudomonadati</taxon>
        <taxon>Pseudomonadota</taxon>
        <taxon>Gammaproteobacteria</taxon>
        <taxon>Lysobacterales</taxon>
        <taxon>Lysobacteraceae</taxon>
        <taxon>Pseudoxanthomonas</taxon>
    </lineage>
</organism>
<sequence length="107" mass="11446">MKHARMNCHHTPQVQAMSRARAQAGDTPRQARAKVRWMGVAAALCLSAWIALGAGIVLEAGTGTMVVLASIAAVTTEGTIWVAAAVLGVRALQGRRRWLGALRRRFS</sequence>
<keyword evidence="3" id="KW-1185">Reference proteome</keyword>
<proteinExistence type="predicted"/>
<accession>A0ABW3LUH6</accession>